<dbReference type="Proteomes" id="UP000324222">
    <property type="component" value="Unassembled WGS sequence"/>
</dbReference>
<keyword evidence="2" id="KW-1185">Reference proteome</keyword>
<evidence type="ECO:0000313" key="1">
    <source>
        <dbReference type="EMBL" id="MPC71204.1"/>
    </source>
</evidence>
<dbReference type="EMBL" id="VSRR010032486">
    <property type="protein sequence ID" value="MPC71204.1"/>
    <property type="molecule type" value="Genomic_DNA"/>
</dbReference>
<organism evidence="1 2">
    <name type="scientific">Portunus trituberculatus</name>
    <name type="common">Swimming crab</name>
    <name type="synonym">Neptunus trituberculatus</name>
    <dbReference type="NCBI Taxonomy" id="210409"/>
    <lineage>
        <taxon>Eukaryota</taxon>
        <taxon>Metazoa</taxon>
        <taxon>Ecdysozoa</taxon>
        <taxon>Arthropoda</taxon>
        <taxon>Crustacea</taxon>
        <taxon>Multicrustacea</taxon>
        <taxon>Malacostraca</taxon>
        <taxon>Eumalacostraca</taxon>
        <taxon>Eucarida</taxon>
        <taxon>Decapoda</taxon>
        <taxon>Pleocyemata</taxon>
        <taxon>Brachyura</taxon>
        <taxon>Eubrachyura</taxon>
        <taxon>Portunoidea</taxon>
        <taxon>Portunidae</taxon>
        <taxon>Portuninae</taxon>
        <taxon>Portunus</taxon>
    </lineage>
</organism>
<dbReference type="AlphaFoldDB" id="A0A5B7HRU8"/>
<name>A0A5B7HRU8_PORTR</name>
<sequence length="84" mass="9543">MCAEAFRRGRQQWAARQSCSPAHCSQVSPGTPVLKQHRSFLFQEDFVDSPLDGAATTPLQLETFSTPTFFTFLVTKNLFYAYDF</sequence>
<protein>
    <submittedName>
        <fullName evidence="1">Uncharacterized protein</fullName>
    </submittedName>
</protein>
<comment type="caution">
    <text evidence="1">The sequence shown here is derived from an EMBL/GenBank/DDBJ whole genome shotgun (WGS) entry which is preliminary data.</text>
</comment>
<accession>A0A5B7HRU8</accession>
<evidence type="ECO:0000313" key="2">
    <source>
        <dbReference type="Proteomes" id="UP000324222"/>
    </source>
</evidence>
<proteinExistence type="predicted"/>
<reference evidence="1 2" key="1">
    <citation type="submission" date="2019-05" db="EMBL/GenBank/DDBJ databases">
        <title>Another draft genome of Portunus trituberculatus and its Hox gene families provides insights of decapod evolution.</title>
        <authorList>
            <person name="Jeong J.-H."/>
            <person name="Song I."/>
            <person name="Kim S."/>
            <person name="Choi T."/>
            <person name="Kim D."/>
            <person name="Ryu S."/>
            <person name="Kim W."/>
        </authorList>
    </citation>
    <scope>NUCLEOTIDE SEQUENCE [LARGE SCALE GENOMIC DNA]</scope>
    <source>
        <tissue evidence="1">Muscle</tissue>
    </source>
</reference>
<gene>
    <name evidence="1" type="ORF">E2C01_065476</name>
</gene>